<evidence type="ECO:0000313" key="1">
    <source>
        <dbReference type="EMBL" id="SKB09306.1"/>
    </source>
</evidence>
<accession>A0A1T4Z5T4</accession>
<dbReference type="Proteomes" id="UP000191040">
    <property type="component" value="Chromosome I"/>
</dbReference>
<dbReference type="RefSeq" id="WP_078700554.1">
    <property type="nucleotide sequence ID" value="NZ_LT796768.1"/>
</dbReference>
<evidence type="ECO:0008006" key="3">
    <source>
        <dbReference type="Google" id="ProtNLM"/>
    </source>
</evidence>
<dbReference type="STRING" id="1736691.SAMN06295964_2605"/>
<sequence>MSLAVPPAALVDDLRAKIGRMQGRPSVLSMPTHPALSGLLSLQPGGSYAVDSTSLALLLMAGPSRDGAWCAMVGTDRIGFEAAAEVGVDLDRTVWVPDVGADPASVLGALVDAVGVVLVDRVTLPEREVARLRARLHRRQGVLVAVGDWPRADARLRLRDTVWAGPQDGHGHLVARQATVEVERGGRVTGSRRLWFPSRELRVAPVALGRSVDRDPRLESVAATDRWGAAG</sequence>
<dbReference type="EMBL" id="LT796768">
    <property type="protein sequence ID" value="SKB09306.1"/>
    <property type="molecule type" value="Genomic_DNA"/>
</dbReference>
<protein>
    <recommendedName>
        <fullName evidence="3">Protein ImuA</fullName>
    </recommendedName>
</protein>
<keyword evidence="2" id="KW-1185">Reference proteome</keyword>
<gene>
    <name evidence="1" type="ORF">SAMN06295964_2605</name>
</gene>
<proteinExistence type="predicted"/>
<dbReference type="AlphaFoldDB" id="A0A1T4Z5T4"/>
<reference evidence="2" key="1">
    <citation type="submission" date="2017-02" db="EMBL/GenBank/DDBJ databases">
        <authorList>
            <person name="Varghese N."/>
            <person name="Submissions S."/>
        </authorList>
    </citation>
    <scope>NUCLEOTIDE SEQUENCE [LARGE SCALE GENOMIC DNA]</scope>
    <source>
        <strain evidence="2">9H-4</strain>
    </source>
</reference>
<evidence type="ECO:0000313" key="2">
    <source>
        <dbReference type="Proteomes" id="UP000191040"/>
    </source>
</evidence>
<dbReference type="OrthoDB" id="3873597at2"/>
<name>A0A1T4Z5T4_9ACTN</name>
<organism evidence="1 2">
    <name type="scientific">Aeromicrobium choanae</name>
    <dbReference type="NCBI Taxonomy" id="1736691"/>
    <lineage>
        <taxon>Bacteria</taxon>
        <taxon>Bacillati</taxon>
        <taxon>Actinomycetota</taxon>
        <taxon>Actinomycetes</taxon>
        <taxon>Propionibacteriales</taxon>
        <taxon>Nocardioidaceae</taxon>
        <taxon>Aeromicrobium</taxon>
    </lineage>
</organism>